<proteinExistence type="predicted"/>
<feature type="domain" description="Helix-hairpin-helix DNA-binding motif class 1" evidence="1">
    <location>
        <begin position="116"/>
        <end position="135"/>
    </location>
</feature>
<dbReference type="SUPFAM" id="SSF47781">
    <property type="entry name" value="RuvA domain 2-like"/>
    <property type="match status" value="2"/>
</dbReference>
<evidence type="ECO:0000259" key="1">
    <source>
        <dbReference type="SMART" id="SM00278"/>
    </source>
</evidence>
<feature type="domain" description="Helix-hairpin-helix DNA-binding motif class 1" evidence="1">
    <location>
        <begin position="45"/>
        <end position="64"/>
    </location>
</feature>
<dbReference type="InterPro" id="IPR003583">
    <property type="entry name" value="Hlx-hairpin-Hlx_DNA-bd_motif"/>
</dbReference>
<comment type="caution">
    <text evidence="2">The sequence shown here is derived from an EMBL/GenBank/DDBJ whole genome shotgun (WGS) entry which is preliminary data.</text>
</comment>
<evidence type="ECO:0000313" key="2">
    <source>
        <dbReference type="EMBL" id="TGG89185.1"/>
    </source>
</evidence>
<dbReference type="GO" id="GO:0006281">
    <property type="term" value="P:DNA repair"/>
    <property type="evidence" value="ECO:0007669"/>
    <property type="project" value="InterPro"/>
</dbReference>
<dbReference type="PANTHER" id="PTHR21180">
    <property type="entry name" value="ENDONUCLEASE/EXONUCLEASE/PHOSPHATASE FAMILY DOMAIN-CONTAINING PROTEIN 1"/>
    <property type="match status" value="1"/>
</dbReference>
<dbReference type="RefSeq" id="WP_135402601.1">
    <property type="nucleotide sequence ID" value="NZ_SRME01000001.1"/>
</dbReference>
<dbReference type="OrthoDB" id="9790239at2"/>
<dbReference type="AlphaFoldDB" id="A0A4Z0W727"/>
<dbReference type="GO" id="GO:0015627">
    <property type="term" value="C:type II protein secretion system complex"/>
    <property type="evidence" value="ECO:0007669"/>
    <property type="project" value="TreeGrafter"/>
</dbReference>
<accession>A0A4Z0W727</accession>
<dbReference type="EMBL" id="SRME01000001">
    <property type="protein sequence ID" value="TGG89185.1"/>
    <property type="molecule type" value="Genomic_DNA"/>
</dbReference>
<dbReference type="Pfam" id="PF12836">
    <property type="entry name" value="HHH_3"/>
    <property type="match status" value="2"/>
</dbReference>
<sequence>MKLKMLFSLLFIIVVFAIGFTIKEKNNLVFESSIVKVDLINCTVYDLVNIPGIGEAKAKNIIDYRNKYNFTKKEDVMKVSGIGKATYNKIKNYIYVSEKIIKLNDEKINVNKATISELESLPGIGKTTAEKIVNYRLYKKIEDFEDLYNIGLKRTILSNLEGMIDF</sequence>
<gene>
    <name evidence="2" type="ORF">E4650_03050</name>
</gene>
<dbReference type="GO" id="GO:0015628">
    <property type="term" value="P:protein secretion by the type II secretion system"/>
    <property type="evidence" value="ECO:0007669"/>
    <property type="project" value="TreeGrafter"/>
</dbReference>
<organism evidence="2 3">
    <name type="scientific">Geotoga petraea</name>
    <dbReference type="NCBI Taxonomy" id="28234"/>
    <lineage>
        <taxon>Bacteria</taxon>
        <taxon>Thermotogati</taxon>
        <taxon>Thermotogota</taxon>
        <taxon>Thermotogae</taxon>
        <taxon>Petrotogales</taxon>
        <taxon>Petrotogaceae</taxon>
        <taxon>Geotoga</taxon>
    </lineage>
</organism>
<dbReference type="PANTHER" id="PTHR21180:SF32">
    <property type="entry name" value="ENDONUCLEASE_EXONUCLEASE_PHOSPHATASE FAMILY DOMAIN-CONTAINING PROTEIN 1"/>
    <property type="match status" value="1"/>
</dbReference>
<protein>
    <recommendedName>
        <fullName evidence="1">Helix-hairpin-helix DNA-binding motif class 1 domain-containing protein</fullName>
    </recommendedName>
</protein>
<dbReference type="SMART" id="SM00278">
    <property type="entry name" value="HhH1"/>
    <property type="match status" value="3"/>
</dbReference>
<dbReference type="Proteomes" id="UP000297288">
    <property type="component" value="Unassembled WGS sequence"/>
</dbReference>
<evidence type="ECO:0000313" key="3">
    <source>
        <dbReference type="Proteomes" id="UP000297288"/>
    </source>
</evidence>
<name>A0A4Z0W727_9BACT</name>
<dbReference type="Gene3D" id="1.10.150.320">
    <property type="entry name" value="Photosystem II 12 kDa extrinsic protein"/>
    <property type="match status" value="2"/>
</dbReference>
<feature type="domain" description="Helix-hairpin-helix DNA-binding motif class 1" evidence="1">
    <location>
        <begin position="74"/>
        <end position="93"/>
    </location>
</feature>
<dbReference type="InterPro" id="IPR010994">
    <property type="entry name" value="RuvA_2-like"/>
</dbReference>
<dbReference type="GO" id="GO:0003677">
    <property type="term" value="F:DNA binding"/>
    <property type="evidence" value="ECO:0007669"/>
    <property type="project" value="InterPro"/>
</dbReference>
<dbReference type="InterPro" id="IPR051675">
    <property type="entry name" value="Endo/Exo/Phosphatase_dom_1"/>
</dbReference>
<reference evidence="2 3" key="1">
    <citation type="submission" date="2019-04" db="EMBL/GenBank/DDBJ databases">
        <title>Draft genome sequence data and analysis of a Fermenting Bacterium, Geotoga petraea strain HO-Geo1, isolated from heavy-oil petroleum reservoir in Russia.</title>
        <authorList>
            <person name="Grouzdev D.S."/>
            <person name="Semenova E.M."/>
            <person name="Sokolova D.S."/>
            <person name="Tourova T.P."/>
            <person name="Poltaraus A.B."/>
            <person name="Nazina T.N."/>
        </authorList>
    </citation>
    <scope>NUCLEOTIDE SEQUENCE [LARGE SCALE GENOMIC DNA]</scope>
    <source>
        <strain evidence="2 3">HO-Geo1</strain>
    </source>
</reference>